<dbReference type="InterPro" id="IPR052555">
    <property type="entry name" value="dCTP_Pyrophosphatase"/>
</dbReference>
<dbReference type="PATRIC" id="fig|1196324.3.peg.1476"/>
<dbReference type="InterPro" id="IPR025984">
    <property type="entry name" value="DCTPP"/>
</dbReference>
<dbReference type="CDD" id="cd11537">
    <property type="entry name" value="NTP-PPase_RS21-C6_like"/>
    <property type="match status" value="1"/>
</dbReference>
<dbReference type="eggNOG" id="COG1694">
    <property type="taxonomic scope" value="Bacteria"/>
</dbReference>
<accession>I8UGR4</accession>
<dbReference type="RefSeq" id="WP_007201539.1">
    <property type="nucleotide sequence ID" value="NZ_AKKV01000023.1"/>
</dbReference>
<evidence type="ECO:0008006" key="3">
    <source>
        <dbReference type="Google" id="ProtNLM"/>
    </source>
</evidence>
<dbReference type="EMBL" id="AKKV01000023">
    <property type="protein sequence ID" value="EIT86090.1"/>
    <property type="molecule type" value="Genomic_DNA"/>
</dbReference>
<dbReference type="AlphaFoldDB" id="I8UGR4"/>
<comment type="caution">
    <text evidence="1">The sequence shown here is derived from an EMBL/GenBank/DDBJ whole genome shotgun (WGS) entry which is preliminary data.</text>
</comment>
<dbReference type="Pfam" id="PF12643">
    <property type="entry name" value="MazG-like"/>
    <property type="match status" value="1"/>
</dbReference>
<gene>
    <name evidence="1" type="ORF">A374_07211</name>
</gene>
<organism evidence="1 2">
    <name type="scientific">Fictibacillus macauensis ZFHKF-1</name>
    <dbReference type="NCBI Taxonomy" id="1196324"/>
    <lineage>
        <taxon>Bacteria</taxon>
        <taxon>Bacillati</taxon>
        <taxon>Bacillota</taxon>
        <taxon>Bacilli</taxon>
        <taxon>Bacillales</taxon>
        <taxon>Fictibacillaceae</taxon>
        <taxon>Fictibacillus</taxon>
    </lineage>
</organism>
<name>I8UGR4_9BACL</name>
<dbReference type="OrthoDB" id="9791898at2"/>
<sequence>MSDLTTIMKAINDFRDARNWGPAHNPKDLAISISIEAAELLEDFQWRTNEQALQDNSENISEEIADILIYTLTLCSELNLDVSEIIHSKIKKNGKKYPVK</sequence>
<proteinExistence type="predicted"/>
<dbReference type="PIRSF" id="PIRSF029826">
    <property type="entry name" value="UCP029826_pph"/>
    <property type="match status" value="1"/>
</dbReference>
<dbReference type="GO" id="GO:0047429">
    <property type="term" value="F:nucleoside triphosphate diphosphatase activity"/>
    <property type="evidence" value="ECO:0007669"/>
    <property type="project" value="InterPro"/>
</dbReference>
<dbReference type="STRING" id="1196324.A374_07211"/>
<keyword evidence="2" id="KW-1185">Reference proteome</keyword>
<dbReference type="Proteomes" id="UP000004080">
    <property type="component" value="Unassembled WGS sequence"/>
</dbReference>
<reference evidence="1 2" key="1">
    <citation type="journal article" date="2012" name="J. Bacteriol.">
        <title>Genome of Bacillus macauensis ZFHKF-1, a Long-Chain-Forming Bacterium.</title>
        <authorList>
            <person name="Cai L."/>
            <person name="Zhang T."/>
        </authorList>
    </citation>
    <scope>NUCLEOTIDE SEQUENCE [LARGE SCALE GENOMIC DNA]</scope>
    <source>
        <strain evidence="1 2">ZFHKF-1</strain>
    </source>
</reference>
<dbReference type="SUPFAM" id="SSF101386">
    <property type="entry name" value="all-alpha NTP pyrophosphatases"/>
    <property type="match status" value="1"/>
</dbReference>
<dbReference type="PANTHER" id="PTHR46523:SF1">
    <property type="entry name" value="DCTP PYROPHOSPHATASE 1"/>
    <property type="match status" value="1"/>
</dbReference>
<protein>
    <recommendedName>
        <fullName evidence="3">Nucleotide pyrophosphohydrolase</fullName>
    </recommendedName>
</protein>
<evidence type="ECO:0000313" key="1">
    <source>
        <dbReference type="EMBL" id="EIT86090.1"/>
    </source>
</evidence>
<dbReference type="PANTHER" id="PTHR46523">
    <property type="entry name" value="DCTP PYROPHOSPHATASE 1"/>
    <property type="match status" value="1"/>
</dbReference>
<dbReference type="GO" id="GO:0009143">
    <property type="term" value="P:nucleoside triphosphate catabolic process"/>
    <property type="evidence" value="ECO:0007669"/>
    <property type="project" value="InterPro"/>
</dbReference>
<evidence type="ECO:0000313" key="2">
    <source>
        <dbReference type="Proteomes" id="UP000004080"/>
    </source>
</evidence>
<dbReference type="Gene3D" id="1.10.287.1080">
    <property type="entry name" value="MazG-like"/>
    <property type="match status" value="1"/>
</dbReference>